<name>A0A011AG50_9ACTN</name>
<dbReference type="SMART" id="SM00267">
    <property type="entry name" value="GGDEF"/>
    <property type="match status" value="1"/>
</dbReference>
<evidence type="ECO:0000256" key="1">
    <source>
        <dbReference type="SAM" id="Phobius"/>
    </source>
</evidence>
<dbReference type="AlphaFoldDB" id="A0A011AG50"/>
<dbReference type="PANTHER" id="PTHR44757">
    <property type="entry name" value="DIGUANYLATE CYCLASE DGCP"/>
    <property type="match status" value="1"/>
</dbReference>
<dbReference type="Pfam" id="PF00563">
    <property type="entry name" value="EAL"/>
    <property type="match status" value="1"/>
</dbReference>
<dbReference type="PANTHER" id="PTHR44757:SF2">
    <property type="entry name" value="BIOFILM ARCHITECTURE MAINTENANCE PROTEIN MBAA"/>
    <property type="match status" value="1"/>
</dbReference>
<comment type="caution">
    <text evidence="4">The sequence shown here is derived from an EMBL/GenBank/DDBJ whole genome shotgun (WGS) entry which is preliminary data.</text>
</comment>
<dbReference type="InterPro" id="IPR035919">
    <property type="entry name" value="EAL_sf"/>
</dbReference>
<feature type="transmembrane region" description="Helical" evidence="1">
    <location>
        <begin position="201"/>
        <end position="221"/>
    </location>
</feature>
<organism evidence="4 5">
    <name type="scientific">Cryptosporangium arvum DSM 44712</name>
    <dbReference type="NCBI Taxonomy" id="927661"/>
    <lineage>
        <taxon>Bacteria</taxon>
        <taxon>Bacillati</taxon>
        <taxon>Actinomycetota</taxon>
        <taxon>Actinomycetes</taxon>
        <taxon>Cryptosporangiales</taxon>
        <taxon>Cryptosporangiaceae</taxon>
        <taxon>Cryptosporangium</taxon>
    </lineage>
</organism>
<dbReference type="InterPro" id="IPR001633">
    <property type="entry name" value="EAL_dom"/>
</dbReference>
<dbReference type="SUPFAM" id="SSF55073">
    <property type="entry name" value="Nucleotide cyclase"/>
    <property type="match status" value="1"/>
</dbReference>
<sequence>MTERPGRLTRAALLGALLSAGYLPLAWNAPIGPAWIGWIAPGATVLVGLVAVARLVIATPLEDASRRFWRVLWVAVGIIGAGGVGQAVDALSGPGGPTQIMSLRTAGAFVVGLLFVLAALLLLPVGRLSRTQWLTFGLDAATVFAGATLFTWYFALRTMDDFESTNGSALPLVAIVVCGFLGVFALLKVSFAGVRQVDPGALQYLAIAALTGASTAGLAPLLASRPYLNTSFLAFPAAFLFLTVAAERQRRVALAALDAPVEAPRRRTGRALHLLPYVAVALTDGLLLVSSSSRPVIVGTVVLTALVGARQWLSSRENGRLLGQLRSSENRLSHQAGHDGLTGLANRTLFVSRLEESLGPDVAVALLDLDDFKQVNDRLGHGAGDALLVAAAARVQGAVGPSDTVARLGGDEFAVLLRGPVGDRLDRILAALAEPLLVAGDELRIRASIGLAEGWAGATSSELVRRADVAMYAAKAGRDGSWARFVPALDAPAADQARLAAGLRDGLGRGDFRVLYQPIVELPSRRITGVEALVRWHDPERGVIPPDQFIPVAERSGLIVPLGQWVLREACRDASAWPGVYVCVNVSPRQLDDPDFVADVAVALADSGLPADRLVLEVTETAVFNGGPAVDALNLLREMGVRIALDDFGTGQSSLGLLLTCPVDVLKVDKSFVDGVTEPGERAVIVQFLSQVASGLNLDTVAEGVETPEQAERLHELGYRKAQGYLFSKPVPASTLFLDRVLSYR</sequence>
<evidence type="ECO:0000313" key="4">
    <source>
        <dbReference type="EMBL" id="EXG81001.1"/>
    </source>
</evidence>
<dbReference type="SUPFAM" id="SSF141868">
    <property type="entry name" value="EAL domain-like"/>
    <property type="match status" value="1"/>
</dbReference>
<dbReference type="CDD" id="cd01948">
    <property type="entry name" value="EAL"/>
    <property type="match status" value="1"/>
</dbReference>
<dbReference type="PROSITE" id="PS50883">
    <property type="entry name" value="EAL"/>
    <property type="match status" value="1"/>
</dbReference>
<proteinExistence type="predicted"/>
<keyword evidence="5" id="KW-1185">Reference proteome</keyword>
<gene>
    <name evidence="4" type="ORF">CryarDRAFT_2096</name>
</gene>
<evidence type="ECO:0000259" key="2">
    <source>
        <dbReference type="PROSITE" id="PS50883"/>
    </source>
</evidence>
<feature type="transmembrane region" description="Helical" evidence="1">
    <location>
        <begin position="108"/>
        <end position="126"/>
    </location>
</feature>
<feature type="domain" description="GGDEF" evidence="3">
    <location>
        <begin position="360"/>
        <end position="487"/>
    </location>
</feature>
<evidence type="ECO:0000259" key="3">
    <source>
        <dbReference type="PROSITE" id="PS50887"/>
    </source>
</evidence>
<feature type="domain" description="EAL" evidence="2">
    <location>
        <begin position="496"/>
        <end position="744"/>
    </location>
</feature>
<dbReference type="PATRIC" id="fig|927661.3.peg.2060"/>
<keyword evidence="1" id="KW-1133">Transmembrane helix</keyword>
<feature type="transmembrane region" description="Helical" evidence="1">
    <location>
        <begin position="38"/>
        <end position="57"/>
    </location>
</feature>
<keyword evidence="1" id="KW-0812">Transmembrane</keyword>
<reference evidence="4 5" key="1">
    <citation type="submission" date="2013-07" db="EMBL/GenBank/DDBJ databases">
        <authorList>
            <consortium name="DOE Joint Genome Institute"/>
            <person name="Eisen J."/>
            <person name="Huntemann M."/>
            <person name="Han J."/>
            <person name="Chen A."/>
            <person name="Kyrpides N."/>
            <person name="Mavromatis K."/>
            <person name="Markowitz V."/>
            <person name="Palaniappan K."/>
            <person name="Ivanova N."/>
            <person name="Schaumberg A."/>
            <person name="Pati A."/>
            <person name="Liolios K."/>
            <person name="Nordberg H.P."/>
            <person name="Cantor M.N."/>
            <person name="Hua S.X."/>
            <person name="Woyke T."/>
        </authorList>
    </citation>
    <scope>NUCLEOTIDE SEQUENCE [LARGE SCALE GENOMIC DNA]</scope>
    <source>
        <strain evidence="4 5">DSM 44712</strain>
    </source>
</reference>
<dbReference type="EMBL" id="JFBT01000001">
    <property type="protein sequence ID" value="EXG81001.1"/>
    <property type="molecule type" value="Genomic_DNA"/>
</dbReference>
<keyword evidence="1" id="KW-0472">Membrane</keyword>
<dbReference type="HOGENOM" id="CLU_000445_129_3_11"/>
<dbReference type="Proteomes" id="UP000021053">
    <property type="component" value="Unassembled WGS sequence"/>
</dbReference>
<dbReference type="NCBIfam" id="TIGR00254">
    <property type="entry name" value="GGDEF"/>
    <property type="match status" value="1"/>
</dbReference>
<dbReference type="Gene3D" id="3.30.70.270">
    <property type="match status" value="1"/>
</dbReference>
<dbReference type="Gene3D" id="3.20.20.450">
    <property type="entry name" value="EAL domain"/>
    <property type="match status" value="1"/>
</dbReference>
<dbReference type="SMART" id="SM00052">
    <property type="entry name" value="EAL"/>
    <property type="match status" value="1"/>
</dbReference>
<feature type="transmembrane region" description="Helical" evidence="1">
    <location>
        <begin position="133"/>
        <end position="156"/>
    </location>
</feature>
<evidence type="ECO:0000313" key="5">
    <source>
        <dbReference type="Proteomes" id="UP000021053"/>
    </source>
</evidence>
<feature type="transmembrane region" description="Helical" evidence="1">
    <location>
        <begin position="69"/>
        <end position="88"/>
    </location>
</feature>
<dbReference type="Pfam" id="PF00990">
    <property type="entry name" value="GGDEF"/>
    <property type="match status" value="1"/>
</dbReference>
<dbReference type="RefSeq" id="WP_035850148.1">
    <property type="nucleotide sequence ID" value="NZ_KK073874.1"/>
</dbReference>
<protein>
    <submittedName>
        <fullName evidence="4">Diguanylate cyclase (GGDEF) domain-containing protein</fullName>
    </submittedName>
</protein>
<feature type="transmembrane region" description="Helical" evidence="1">
    <location>
        <begin position="168"/>
        <end position="189"/>
    </location>
</feature>
<dbReference type="CDD" id="cd01949">
    <property type="entry name" value="GGDEF"/>
    <property type="match status" value="1"/>
</dbReference>
<accession>A0A011AG50</accession>
<dbReference type="InterPro" id="IPR000160">
    <property type="entry name" value="GGDEF_dom"/>
</dbReference>
<dbReference type="InterPro" id="IPR029787">
    <property type="entry name" value="Nucleotide_cyclase"/>
</dbReference>
<dbReference type="PROSITE" id="PS50887">
    <property type="entry name" value="GGDEF"/>
    <property type="match status" value="1"/>
</dbReference>
<dbReference type="OrthoDB" id="3274485at2"/>
<dbReference type="InterPro" id="IPR052155">
    <property type="entry name" value="Biofilm_reg_signaling"/>
</dbReference>
<dbReference type="InterPro" id="IPR043128">
    <property type="entry name" value="Rev_trsase/Diguanyl_cyclase"/>
</dbReference>